<sequence>MKHQGATGDRVLVLLKGVSGAFSPGVLTALMGVSGASKTTLMDVLAGPKTGGYTEGNIKISGLQNHGLNECCSPVIQRIKKPLLGFLETVNRTTSILLMLHFLSHFSTPHGCVWTQKLRKVD</sequence>
<dbReference type="PANTHER" id="PTHR48040">
    <property type="entry name" value="PLEIOTROPIC DRUG RESISTANCE PROTEIN 1-LIKE ISOFORM X1"/>
    <property type="match status" value="1"/>
</dbReference>
<dbReference type="InterPro" id="IPR027417">
    <property type="entry name" value="P-loop_NTPase"/>
</dbReference>
<evidence type="ECO:0000313" key="3">
    <source>
        <dbReference type="Proteomes" id="UP001604277"/>
    </source>
</evidence>
<dbReference type="EMBL" id="JBFOLJ010000008">
    <property type="protein sequence ID" value="KAL2516557.1"/>
    <property type="molecule type" value="Genomic_DNA"/>
</dbReference>
<dbReference type="Pfam" id="PF00005">
    <property type="entry name" value="ABC_tran"/>
    <property type="match status" value="1"/>
</dbReference>
<evidence type="ECO:0000313" key="2">
    <source>
        <dbReference type="EMBL" id="KAL2516557.1"/>
    </source>
</evidence>
<dbReference type="PANTHER" id="PTHR48040:SF20">
    <property type="entry name" value="PLEIOTROPIC DRUG RESISTANCE PROTEIN 1"/>
    <property type="match status" value="1"/>
</dbReference>
<reference evidence="3" key="1">
    <citation type="submission" date="2024-07" db="EMBL/GenBank/DDBJ databases">
        <title>Two chromosome-level genome assemblies of Korean endemic species Abeliophyllum distichum and Forsythia ovata (Oleaceae).</title>
        <authorList>
            <person name="Jang H."/>
        </authorList>
    </citation>
    <scope>NUCLEOTIDE SEQUENCE [LARGE SCALE GENOMIC DNA]</scope>
</reference>
<dbReference type="Gene3D" id="3.40.50.300">
    <property type="entry name" value="P-loop containing nucleotide triphosphate hydrolases"/>
    <property type="match status" value="1"/>
</dbReference>
<dbReference type="InterPro" id="IPR003439">
    <property type="entry name" value="ABC_transporter-like_ATP-bd"/>
</dbReference>
<comment type="caution">
    <text evidence="2">The sequence shown here is derived from an EMBL/GenBank/DDBJ whole genome shotgun (WGS) entry which is preliminary data.</text>
</comment>
<dbReference type="Proteomes" id="UP001604277">
    <property type="component" value="Unassembled WGS sequence"/>
</dbReference>
<feature type="domain" description="ABC transporter" evidence="1">
    <location>
        <begin position="15"/>
        <end position="64"/>
    </location>
</feature>
<accession>A0ABD1TV18</accession>
<organism evidence="2 3">
    <name type="scientific">Forsythia ovata</name>
    <dbReference type="NCBI Taxonomy" id="205694"/>
    <lineage>
        <taxon>Eukaryota</taxon>
        <taxon>Viridiplantae</taxon>
        <taxon>Streptophyta</taxon>
        <taxon>Embryophyta</taxon>
        <taxon>Tracheophyta</taxon>
        <taxon>Spermatophyta</taxon>
        <taxon>Magnoliopsida</taxon>
        <taxon>eudicotyledons</taxon>
        <taxon>Gunneridae</taxon>
        <taxon>Pentapetalae</taxon>
        <taxon>asterids</taxon>
        <taxon>lamiids</taxon>
        <taxon>Lamiales</taxon>
        <taxon>Oleaceae</taxon>
        <taxon>Forsythieae</taxon>
        <taxon>Forsythia</taxon>
    </lineage>
</organism>
<gene>
    <name evidence="2" type="ORF">Fot_30528</name>
</gene>
<name>A0ABD1TV18_9LAMI</name>
<dbReference type="AlphaFoldDB" id="A0ABD1TV18"/>
<dbReference type="SUPFAM" id="SSF52540">
    <property type="entry name" value="P-loop containing nucleoside triphosphate hydrolases"/>
    <property type="match status" value="1"/>
</dbReference>
<protein>
    <recommendedName>
        <fullName evidence="1">ABC transporter domain-containing protein</fullName>
    </recommendedName>
</protein>
<keyword evidence="3" id="KW-1185">Reference proteome</keyword>
<proteinExistence type="predicted"/>
<evidence type="ECO:0000259" key="1">
    <source>
        <dbReference type="Pfam" id="PF00005"/>
    </source>
</evidence>